<accession>A0A1W0A7J3</accession>
<keyword evidence="1" id="KW-0472">Membrane</keyword>
<evidence type="ECO:0000313" key="3">
    <source>
        <dbReference type="Proteomes" id="UP000243217"/>
    </source>
</evidence>
<keyword evidence="1" id="KW-0812">Transmembrane</keyword>
<reference evidence="2 3" key="1">
    <citation type="journal article" date="2014" name="Genome Biol. Evol.">
        <title>The secreted proteins of Achlya hypogyna and Thraustotheca clavata identify the ancestral oomycete secretome and reveal gene acquisitions by horizontal gene transfer.</title>
        <authorList>
            <person name="Misner I."/>
            <person name="Blouin N."/>
            <person name="Leonard G."/>
            <person name="Richards T.A."/>
            <person name="Lane C.E."/>
        </authorList>
    </citation>
    <scope>NUCLEOTIDE SEQUENCE [LARGE SCALE GENOMIC DNA]</scope>
    <source>
        <strain evidence="2 3">ATCC 34112</strain>
    </source>
</reference>
<protein>
    <submittedName>
        <fullName evidence="2">Uncharacterized protein</fullName>
    </submittedName>
</protein>
<feature type="transmembrane region" description="Helical" evidence="1">
    <location>
        <begin position="55"/>
        <end position="75"/>
    </location>
</feature>
<keyword evidence="3" id="KW-1185">Reference proteome</keyword>
<sequence>MAKKVLCCTLTAPKVHQVLLAIFGLINLIGAAWLIGVEDYPFHNGDTIRSSVSLIVLHLYHIMLSLCLFSAAALGSTRPMEWFGLLTNFIGSGFYLVFIGFLTLRLATVYGMVVGIVTIVYGIGSIIYGFATKKEMLENGTSYRNLMIA</sequence>
<gene>
    <name evidence="2" type="ORF">THRCLA_20426</name>
</gene>
<feature type="transmembrane region" description="Helical" evidence="1">
    <location>
        <begin position="109"/>
        <end position="131"/>
    </location>
</feature>
<evidence type="ECO:0000313" key="2">
    <source>
        <dbReference type="EMBL" id="OQS06178.1"/>
    </source>
</evidence>
<keyword evidence="1" id="KW-1133">Transmembrane helix</keyword>
<comment type="caution">
    <text evidence="2">The sequence shown here is derived from an EMBL/GenBank/DDBJ whole genome shotgun (WGS) entry which is preliminary data.</text>
</comment>
<dbReference type="AlphaFoldDB" id="A0A1W0A7J3"/>
<dbReference type="EMBL" id="JNBS01000368">
    <property type="protein sequence ID" value="OQS06178.1"/>
    <property type="molecule type" value="Genomic_DNA"/>
</dbReference>
<evidence type="ECO:0000256" key="1">
    <source>
        <dbReference type="SAM" id="Phobius"/>
    </source>
</evidence>
<feature type="transmembrane region" description="Helical" evidence="1">
    <location>
        <begin position="82"/>
        <end position="103"/>
    </location>
</feature>
<dbReference type="Proteomes" id="UP000243217">
    <property type="component" value="Unassembled WGS sequence"/>
</dbReference>
<dbReference type="OrthoDB" id="60112at2759"/>
<proteinExistence type="predicted"/>
<organism evidence="2 3">
    <name type="scientific">Thraustotheca clavata</name>
    <dbReference type="NCBI Taxonomy" id="74557"/>
    <lineage>
        <taxon>Eukaryota</taxon>
        <taxon>Sar</taxon>
        <taxon>Stramenopiles</taxon>
        <taxon>Oomycota</taxon>
        <taxon>Saprolegniomycetes</taxon>
        <taxon>Saprolegniales</taxon>
        <taxon>Achlyaceae</taxon>
        <taxon>Thraustotheca</taxon>
    </lineage>
</organism>
<name>A0A1W0A7J3_9STRA</name>
<feature type="transmembrane region" description="Helical" evidence="1">
    <location>
        <begin position="18"/>
        <end position="35"/>
    </location>
</feature>